<comment type="caution">
    <text evidence="3">The sequence shown here is derived from an EMBL/GenBank/DDBJ whole genome shotgun (WGS) entry which is preliminary data.</text>
</comment>
<keyword evidence="4" id="KW-1185">Reference proteome</keyword>
<reference evidence="4" key="1">
    <citation type="journal article" date="2019" name="Int. J. Syst. Evol. Microbiol.">
        <title>The Global Catalogue of Microorganisms (GCM) 10K type strain sequencing project: providing services to taxonomists for standard genome sequencing and annotation.</title>
        <authorList>
            <consortium name="The Broad Institute Genomics Platform"/>
            <consortium name="The Broad Institute Genome Sequencing Center for Infectious Disease"/>
            <person name="Wu L."/>
            <person name="Ma J."/>
        </authorList>
    </citation>
    <scope>NUCLEOTIDE SEQUENCE [LARGE SCALE GENOMIC DNA]</scope>
    <source>
        <strain evidence="4">CCUG 57942</strain>
    </source>
</reference>
<dbReference type="InterPro" id="IPR032466">
    <property type="entry name" value="Metal_Hydrolase"/>
</dbReference>
<organism evidence="3 4">
    <name type="scientific">Rubritalea tangerina</name>
    <dbReference type="NCBI Taxonomy" id="430798"/>
    <lineage>
        <taxon>Bacteria</taxon>
        <taxon>Pseudomonadati</taxon>
        <taxon>Verrucomicrobiota</taxon>
        <taxon>Verrucomicrobiia</taxon>
        <taxon>Verrucomicrobiales</taxon>
        <taxon>Rubritaleaceae</taxon>
        <taxon>Rubritalea</taxon>
    </lineage>
</organism>
<evidence type="ECO:0000313" key="3">
    <source>
        <dbReference type="EMBL" id="MFD2157872.1"/>
    </source>
</evidence>
<accession>A0ABW4Z876</accession>
<dbReference type="Proteomes" id="UP001597389">
    <property type="component" value="Unassembled WGS sequence"/>
</dbReference>
<dbReference type="PANTHER" id="PTHR43569:SF2">
    <property type="entry name" value="AMIDOHYDROLASE-RELATED DOMAIN-CONTAINING PROTEIN"/>
    <property type="match status" value="1"/>
</dbReference>
<gene>
    <name evidence="3" type="ORF">ACFSW8_03050</name>
</gene>
<dbReference type="Gene3D" id="3.20.20.140">
    <property type="entry name" value="Metal-dependent hydrolases"/>
    <property type="match status" value="1"/>
</dbReference>
<protein>
    <submittedName>
        <fullName evidence="3">Amidohydrolase family protein</fullName>
    </submittedName>
</protein>
<dbReference type="PANTHER" id="PTHR43569">
    <property type="entry name" value="AMIDOHYDROLASE"/>
    <property type="match status" value="1"/>
</dbReference>
<sequence length="273" mass="30979">MIDAHHHLWNYTDAEFGWIESDTIRRDFRAPELDTLLTENGVSGAVAVQARTSLEENDFLLAEAATSQTIKAVVGWVDLKSPEAGAQIDQYAGNPLFKGLREITQGAPDQDFLDHPDFHRGIREITARGLSYDVLIFQDQIASATRFIDQHPNQRFVLDHAAKPEIRTAAYPDTWESQLREMAKRDHLVCKISGLVTEVRDASWDNALMARYFDVLLDAFGPDRLMFGSDWPVSLLASSYTRWKDCVTQHLSQLSQDEQSAIFTKTATRFYQL</sequence>
<name>A0ABW4Z876_9BACT</name>
<evidence type="ECO:0000313" key="4">
    <source>
        <dbReference type="Proteomes" id="UP001597389"/>
    </source>
</evidence>
<dbReference type="EMBL" id="JBHUJB010000014">
    <property type="protein sequence ID" value="MFD2157872.1"/>
    <property type="molecule type" value="Genomic_DNA"/>
</dbReference>
<dbReference type="InterPro" id="IPR006680">
    <property type="entry name" value="Amidohydro-rel"/>
</dbReference>
<dbReference type="Pfam" id="PF04909">
    <property type="entry name" value="Amidohydro_2"/>
    <property type="match status" value="1"/>
</dbReference>
<dbReference type="RefSeq" id="WP_377088289.1">
    <property type="nucleotide sequence ID" value="NZ_JBHSJL010000014.1"/>
</dbReference>
<proteinExistence type="inferred from homology"/>
<dbReference type="SUPFAM" id="SSF51556">
    <property type="entry name" value="Metallo-dependent hydrolases"/>
    <property type="match status" value="1"/>
</dbReference>
<feature type="domain" description="Amidohydrolase-related" evidence="2">
    <location>
        <begin position="2"/>
        <end position="273"/>
    </location>
</feature>
<evidence type="ECO:0000256" key="1">
    <source>
        <dbReference type="ARBA" id="ARBA00038310"/>
    </source>
</evidence>
<dbReference type="InterPro" id="IPR052350">
    <property type="entry name" value="Metallo-dep_Lactonases"/>
</dbReference>
<evidence type="ECO:0000259" key="2">
    <source>
        <dbReference type="Pfam" id="PF04909"/>
    </source>
</evidence>
<comment type="similarity">
    <text evidence="1">Belongs to the metallo-dependent hydrolases superfamily.</text>
</comment>